<comment type="caution">
    <text evidence="11">The sequence shown here is derived from an EMBL/GenBank/DDBJ whole genome shotgun (WGS) entry which is preliminary data.</text>
</comment>
<proteinExistence type="inferred from homology"/>
<accession>A0ABT5KI18</accession>
<organism evidence="11 12">
    <name type="scientific">Roseateles albus</name>
    <dbReference type="NCBI Taxonomy" id="2987525"/>
    <lineage>
        <taxon>Bacteria</taxon>
        <taxon>Pseudomonadati</taxon>
        <taxon>Pseudomonadota</taxon>
        <taxon>Betaproteobacteria</taxon>
        <taxon>Burkholderiales</taxon>
        <taxon>Sphaerotilaceae</taxon>
        <taxon>Roseateles</taxon>
    </lineage>
</organism>
<comment type="pathway">
    <text evidence="2">Lipid metabolism.</text>
</comment>
<dbReference type="Gene3D" id="3.30.559.10">
    <property type="entry name" value="Chloramphenicol acetyltransferase-like domain"/>
    <property type="match status" value="1"/>
</dbReference>
<evidence type="ECO:0000256" key="1">
    <source>
        <dbReference type="ARBA" id="ARBA00004771"/>
    </source>
</evidence>
<evidence type="ECO:0000256" key="5">
    <source>
        <dbReference type="ARBA" id="ARBA00022679"/>
    </source>
</evidence>
<keyword evidence="5" id="KW-0808">Transferase</keyword>
<keyword evidence="7" id="KW-0012">Acyltransferase</keyword>
<gene>
    <name evidence="11" type="ORF">PRZ03_18590</name>
</gene>
<dbReference type="Pfam" id="PF03007">
    <property type="entry name" value="WS_DGAT_cat"/>
    <property type="match status" value="1"/>
</dbReference>
<dbReference type="EMBL" id="JAQQXT010000013">
    <property type="protein sequence ID" value="MDC8773589.1"/>
    <property type="molecule type" value="Genomic_DNA"/>
</dbReference>
<evidence type="ECO:0000259" key="10">
    <source>
        <dbReference type="Pfam" id="PF06974"/>
    </source>
</evidence>
<dbReference type="PANTHER" id="PTHR31650:SF1">
    <property type="entry name" value="WAX ESTER SYNTHASE_DIACYLGLYCEROL ACYLTRANSFERASE 4-RELATED"/>
    <property type="match status" value="1"/>
</dbReference>
<dbReference type="InterPro" id="IPR004255">
    <property type="entry name" value="O-acyltransferase_WSD1_N"/>
</dbReference>
<evidence type="ECO:0000256" key="3">
    <source>
        <dbReference type="ARBA" id="ARBA00009587"/>
    </source>
</evidence>
<comment type="pathway">
    <text evidence="1">Glycerolipid metabolism; triacylglycerol biosynthesis.</text>
</comment>
<dbReference type="Proteomes" id="UP001221189">
    <property type="component" value="Unassembled WGS sequence"/>
</dbReference>
<comment type="catalytic activity">
    <reaction evidence="8">
        <text>an acyl-CoA + a 1,2-diacyl-sn-glycerol = a triacyl-sn-glycerol + CoA</text>
        <dbReference type="Rhea" id="RHEA:10868"/>
        <dbReference type="ChEBI" id="CHEBI:17815"/>
        <dbReference type="ChEBI" id="CHEBI:57287"/>
        <dbReference type="ChEBI" id="CHEBI:58342"/>
        <dbReference type="ChEBI" id="CHEBI:64615"/>
        <dbReference type="EC" id="2.3.1.20"/>
    </reaction>
</comment>
<evidence type="ECO:0000256" key="7">
    <source>
        <dbReference type="ARBA" id="ARBA00023315"/>
    </source>
</evidence>
<evidence type="ECO:0000259" key="9">
    <source>
        <dbReference type="Pfam" id="PF03007"/>
    </source>
</evidence>
<dbReference type="Pfam" id="PF06974">
    <property type="entry name" value="WS_DGAT_C"/>
    <property type="match status" value="1"/>
</dbReference>
<dbReference type="InterPro" id="IPR023213">
    <property type="entry name" value="CAT-like_dom_sf"/>
</dbReference>
<feature type="domain" description="O-acyltransferase WSD1 C-terminal" evidence="10">
    <location>
        <begin position="302"/>
        <end position="443"/>
    </location>
</feature>
<evidence type="ECO:0000256" key="6">
    <source>
        <dbReference type="ARBA" id="ARBA00022798"/>
    </source>
</evidence>
<name>A0ABT5KI18_9BURK</name>
<keyword evidence="12" id="KW-1185">Reference proteome</keyword>
<dbReference type="EC" id="2.3.1.20" evidence="4"/>
<evidence type="ECO:0000313" key="12">
    <source>
        <dbReference type="Proteomes" id="UP001221189"/>
    </source>
</evidence>
<evidence type="ECO:0000256" key="8">
    <source>
        <dbReference type="ARBA" id="ARBA00048109"/>
    </source>
</evidence>
<keyword evidence="6" id="KW-0319">Glycerol metabolism</keyword>
<protein>
    <recommendedName>
        <fullName evidence="4">diacylglycerol O-acyltransferase</fullName>
        <ecNumber evidence="4">2.3.1.20</ecNumber>
    </recommendedName>
</protein>
<dbReference type="RefSeq" id="WP_273601768.1">
    <property type="nucleotide sequence ID" value="NZ_JAQQXT010000013.1"/>
</dbReference>
<evidence type="ECO:0000313" key="11">
    <source>
        <dbReference type="EMBL" id="MDC8773589.1"/>
    </source>
</evidence>
<dbReference type="InterPro" id="IPR009721">
    <property type="entry name" value="O-acyltransferase_WSD1_C"/>
</dbReference>
<evidence type="ECO:0000256" key="2">
    <source>
        <dbReference type="ARBA" id="ARBA00005189"/>
    </source>
</evidence>
<dbReference type="PANTHER" id="PTHR31650">
    <property type="entry name" value="O-ACYLTRANSFERASE (WSD1-LIKE) FAMILY PROTEIN"/>
    <property type="match status" value="1"/>
</dbReference>
<dbReference type="InterPro" id="IPR045034">
    <property type="entry name" value="O-acyltransferase_WSD1-like"/>
</dbReference>
<sequence>MLERKPCDKVGQGADEPMSRRDYCWFRMDGVSNLMVINSVLMFEGPLDFDALRRTIAQRLPNYARFTQRVQLRRRSRFSLPQAIWAQDPDFEIARHVQFDAGAAAVSESQLQALLGLQALLPLAKDRPLWHMQVLTRVGGGFAIVFRLHHCITDGLGLVHVLKHLTDDSMAHAGQAALEWHPAYAQPQAHPTLCKRMHRLVFWTRITAQLARLALLIPDCRSSLKRPLSADKCMLQLPAMQLDLVRSIAKSMQATVNDVWVAAVAGALRAYLQERGEPAAQRALRAAVTFNLRNKADAFLLGNHFGLVAVDLPIDTARALDRLALASARMRAIKASHQPHATMFFLSLSGYLPAALQRWVLKLFTSKGSVVLTNVEGPPQPRFLAGARLQDAICWVPQAGTMGVGFALMSYAGQIQISMFADRSQVADPQRLMDLVGEAFVQLEKETRFSAFALLQGRPALPAAIVAPTVSATVASTISSTIWPAESAG</sequence>
<dbReference type="Gene3D" id="3.30.559.30">
    <property type="entry name" value="Nonribosomal peptide synthetase, condensation domain"/>
    <property type="match status" value="1"/>
</dbReference>
<feature type="domain" description="O-acyltransferase WSD1-like N-terminal" evidence="9">
    <location>
        <begin position="31"/>
        <end position="259"/>
    </location>
</feature>
<dbReference type="SUPFAM" id="SSF52777">
    <property type="entry name" value="CoA-dependent acyltransferases"/>
    <property type="match status" value="1"/>
</dbReference>
<reference evidence="11 12" key="1">
    <citation type="submission" date="2022-10" db="EMBL/GenBank/DDBJ databases">
        <title>Paucibacter sp. hw1 Genome sequencing.</title>
        <authorList>
            <person name="Park S."/>
        </authorList>
    </citation>
    <scope>NUCLEOTIDE SEQUENCE [LARGE SCALE GENOMIC DNA]</scope>
    <source>
        <strain evidence="12">hw1</strain>
    </source>
</reference>
<evidence type="ECO:0000256" key="4">
    <source>
        <dbReference type="ARBA" id="ARBA00013244"/>
    </source>
</evidence>
<comment type="similarity">
    <text evidence="3">Belongs to the long-chain O-acyltransferase family.</text>
</comment>